<dbReference type="AlphaFoldDB" id="A0A8I1DEX1"/>
<protein>
    <recommendedName>
        <fullName evidence="4">Sporulation protein YpjB</fullName>
    </recommendedName>
</protein>
<evidence type="ECO:0000313" key="2">
    <source>
        <dbReference type="EMBL" id="MBH8595392.1"/>
    </source>
</evidence>
<name>A0A8I1DEX1_THEIN</name>
<dbReference type="Proteomes" id="UP000633619">
    <property type="component" value="Unassembled WGS sequence"/>
</dbReference>
<sequence length="263" mass="31080">MRWIIWTLMVVLWIIPVERVQANEGFFDESQSWSGLANEVMKSIEEKNYLSAREKLAALSQQFSKSNWVDKQLTVPAIHMLSGVIMDVERNLNQIRPNHAKIHRSALRMQMAFDAVSHPHQPMWHQYYGEFKRDIGQIKNEIKAKNEKGYRQQIDQFYEHYQLIRPAVMISKSETTVQKLDSLMTWIRKTNDWAERERGIRQWERLLNPLFFGSEKDVLSMVSPWDEKEGLLKIGGWISGLIAGVLAYVSWRRYPRKQREMAE</sequence>
<reference evidence="2 3" key="1">
    <citation type="submission" date="2020-12" db="EMBL/GenBank/DDBJ databases">
        <title>WGS of Thermoactinomyces spp.</title>
        <authorList>
            <person name="Cheng K."/>
        </authorList>
    </citation>
    <scope>NUCLEOTIDE SEQUENCE [LARGE SCALE GENOMIC DNA]</scope>
    <source>
        <strain evidence="3">CICC 10671\DSM 43846</strain>
    </source>
</reference>
<evidence type="ECO:0000313" key="3">
    <source>
        <dbReference type="Proteomes" id="UP000633619"/>
    </source>
</evidence>
<accession>A0A8I1DEX1</accession>
<proteinExistence type="predicted"/>
<evidence type="ECO:0000256" key="1">
    <source>
        <dbReference type="SAM" id="Phobius"/>
    </source>
</evidence>
<organism evidence="2 3">
    <name type="scientific">Thermoactinomyces intermedius</name>
    <dbReference type="NCBI Taxonomy" id="2024"/>
    <lineage>
        <taxon>Bacteria</taxon>
        <taxon>Bacillati</taxon>
        <taxon>Bacillota</taxon>
        <taxon>Bacilli</taxon>
        <taxon>Bacillales</taxon>
        <taxon>Thermoactinomycetaceae</taxon>
        <taxon>Thermoactinomyces</taxon>
    </lineage>
</organism>
<keyword evidence="1" id="KW-1133">Transmembrane helix</keyword>
<gene>
    <name evidence="2" type="ORF">I8U20_08620</name>
</gene>
<feature type="transmembrane region" description="Helical" evidence="1">
    <location>
        <begin position="230"/>
        <end position="251"/>
    </location>
</feature>
<dbReference type="RefSeq" id="WP_181732077.1">
    <property type="nucleotide sequence ID" value="NZ_JACEIR010000005.1"/>
</dbReference>
<keyword evidence="1" id="KW-0812">Transmembrane</keyword>
<keyword evidence="3" id="KW-1185">Reference proteome</keyword>
<dbReference type="Pfam" id="PF09577">
    <property type="entry name" value="Spore_YpjB"/>
    <property type="match status" value="1"/>
</dbReference>
<dbReference type="EMBL" id="JAECVW010000004">
    <property type="protein sequence ID" value="MBH8595392.1"/>
    <property type="molecule type" value="Genomic_DNA"/>
</dbReference>
<comment type="caution">
    <text evidence="2">The sequence shown here is derived from an EMBL/GenBank/DDBJ whole genome shotgun (WGS) entry which is preliminary data.</text>
</comment>
<evidence type="ECO:0008006" key="4">
    <source>
        <dbReference type="Google" id="ProtNLM"/>
    </source>
</evidence>
<dbReference type="InterPro" id="IPR014231">
    <property type="entry name" value="Spore_YpjB"/>
</dbReference>
<keyword evidence="1" id="KW-0472">Membrane</keyword>